<dbReference type="Proteomes" id="UP000319801">
    <property type="component" value="Unassembled WGS sequence"/>
</dbReference>
<name>A0A556TMY8_BAGYA</name>
<keyword evidence="2" id="KW-1185">Reference proteome</keyword>
<reference evidence="1 2" key="1">
    <citation type="journal article" date="2019" name="Genome Biol. Evol.">
        <title>Whole-Genome Sequencing of the Giant Devil Catfish, Bagarius yarrelli.</title>
        <authorList>
            <person name="Jiang W."/>
            <person name="Lv Y."/>
            <person name="Cheng L."/>
            <person name="Yang K."/>
            <person name="Chao B."/>
            <person name="Wang X."/>
            <person name="Li Y."/>
            <person name="Pan X."/>
            <person name="You X."/>
            <person name="Zhang Y."/>
            <person name="Yang J."/>
            <person name="Li J."/>
            <person name="Zhang X."/>
            <person name="Liu S."/>
            <person name="Sun C."/>
            <person name="Yang J."/>
            <person name="Shi Q."/>
        </authorList>
    </citation>
    <scope>NUCLEOTIDE SEQUENCE [LARGE SCALE GENOMIC DNA]</scope>
    <source>
        <strain evidence="1">JWS20170419001</strain>
        <tissue evidence="1">Muscle</tissue>
    </source>
</reference>
<organism evidence="1 2">
    <name type="scientific">Bagarius yarrelli</name>
    <name type="common">Goonch</name>
    <name type="synonym">Bagrus yarrelli</name>
    <dbReference type="NCBI Taxonomy" id="175774"/>
    <lineage>
        <taxon>Eukaryota</taxon>
        <taxon>Metazoa</taxon>
        <taxon>Chordata</taxon>
        <taxon>Craniata</taxon>
        <taxon>Vertebrata</taxon>
        <taxon>Euteleostomi</taxon>
        <taxon>Actinopterygii</taxon>
        <taxon>Neopterygii</taxon>
        <taxon>Teleostei</taxon>
        <taxon>Ostariophysi</taxon>
        <taxon>Siluriformes</taxon>
        <taxon>Sisoridae</taxon>
        <taxon>Sisorinae</taxon>
        <taxon>Bagarius</taxon>
    </lineage>
</organism>
<evidence type="ECO:0000313" key="1">
    <source>
        <dbReference type="EMBL" id="TSK22704.1"/>
    </source>
</evidence>
<accession>A0A556TMY8</accession>
<sequence>MGQLGLIAAAEPNRQGHLRYEKVEKKQAYFVPDAGSEPFGPCSAYLSHAFPRISGLLHTLHLRHRSHA</sequence>
<evidence type="ECO:0000313" key="2">
    <source>
        <dbReference type="Proteomes" id="UP000319801"/>
    </source>
</evidence>
<gene>
    <name evidence="1" type="ORF">Baya_2062</name>
</gene>
<protein>
    <submittedName>
        <fullName evidence="1">Uncharacterized protein</fullName>
    </submittedName>
</protein>
<dbReference type="EMBL" id="VCAZ01000006">
    <property type="protein sequence ID" value="TSK22704.1"/>
    <property type="molecule type" value="Genomic_DNA"/>
</dbReference>
<dbReference type="OrthoDB" id="10527486at2759"/>
<dbReference type="AlphaFoldDB" id="A0A556TMY8"/>
<proteinExistence type="predicted"/>
<comment type="caution">
    <text evidence="1">The sequence shown here is derived from an EMBL/GenBank/DDBJ whole genome shotgun (WGS) entry which is preliminary data.</text>
</comment>